<proteinExistence type="predicted"/>
<dbReference type="Pfam" id="PF12236">
    <property type="entry name" value="Head-tail_con"/>
    <property type="match status" value="1"/>
</dbReference>
<evidence type="ECO:0008006" key="8">
    <source>
        <dbReference type="Google" id="ProtNLM"/>
    </source>
</evidence>
<comment type="caution">
    <text evidence="6">The sequence shown here is derived from an EMBL/GenBank/DDBJ whole genome shotgun (WGS) entry which is preliminary data.</text>
</comment>
<evidence type="ECO:0000256" key="3">
    <source>
        <dbReference type="ARBA" id="ARBA00023219"/>
    </source>
</evidence>
<feature type="compositionally biased region" description="Basic residues" evidence="5">
    <location>
        <begin position="36"/>
        <end position="46"/>
    </location>
</feature>
<sequence>MRDAGKVCSENAEAGTADVSSASSRHTHHLQERARRPCIRPQRKARPCASARPSPRLCLRRRRCRTARTTPTRPPCRRPCAACATRTAPLRPSSPAGSAIPITARTSMSSSSAARNRASEHHTMSIENDLVQRLDALANQRTQWEAVWQEIATYCLPDTYRFLPGSSSLNPSAYDNFAQAPVAVERGRQRFDDTAMRAVDRLASGMESLVTPQSEKWHGLAATDPLAPEESDEEKEYFERYRDYMFAVRYNPRSGFIGAHQKALRSAIALGTGISFAEENLGAGSAAAPVLYRHLPLSQCYLAVDAQGEPDTLYRKFTMTARQMVQQFGPDKLADQVVRAAENQAEKDRAFTVIHAVQPRRETGMGAGSGGGTNRKAPFASFYVDRDHMKLIGESGFYEFPFIVYYWAPVDVDGPYAQSPVMLAMADIKGLNAIRKLSLRGLQGYMDPPWGVAHDGVMNRPNLNPGKINYRAVSQDGRQLIVPLQPGARPDFVNEILAAERQSINDSLYVSLFQILIQNPNMTATEAMIRANEKGELLGPAGGRIQIAMGRDVDRLAGIMERKGAMQAGSPLEPPDSLKGREFGARFTSPLDRLRRSQEGIGIQRTLSTVLPLAQVDPSVVDNFDLDAIARTVTEIEGAPHRILKTTEERDAIRQAKQQMQQAQAALEMAKTGGEAAKNLMPAVGQAAAILGNGMAGAPE</sequence>
<keyword evidence="4" id="KW-0175">Coiled coil</keyword>
<evidence type="ECO:0000313" key="7">
    <source>
        <dbReference type="Proteomes" id="UP000237682"/>
    </source>
</evidence>
<evidence type="ECO:0000256" key="5">
    <source>
        <dbReference type="SAM" id="MobiDB-lite"/>
    </source>
</evidence>
<feature type="region of interest" description="Disordered" evidence="5">
    <location>
        <begin position="1"/>
        <end position="53"/>
    </location>
</feature>
<evidence type="ECO:0000256" key="4">
    <source>
        <dbReference type="SAM" id="Coils"/>
    </source>
</evidence>
<dbReference type="InterPro" id="IPR020991">
    <property type="entry name" value="Connector_podovirus"/>
</dbReference>
<protein>
    <recommendedName>
        <fullName evidence="8">Phage tail protein</fullName>
    </recommendedName>
</protein>
<keyword evidence="7" id="KW-1185">Reference proteome</keyword>
<comment type="subcellular location">
    <subcellularLocation>
        <location evidence="1">Virion</location>
    </subcellularLocation>
</comment>
<organism evidence="6 7">
    <name type="scientific">Labrys okinawensis</name>
    <dbReference type="NCBI Taxonomy" id="346911"/>
    <lineage>
        <taxon>Bacteria</taxon>
        <taxon>Pseudomonadati</taxon>
        <taxon>Pseudomonadota</taxon>
        <taxon>Alphaproteobacteria</taxon>
        <taxon>Hyphomicrobiales</taxon>
        <taxon>Xanthobacteraceae</taxon>
        <taxon>Labrys</taxon>
    </lineage>
</organism>
<keyword evidence="2" id="KW-1188">Viral release from host cell</keyword>
<reference evidence="6 7" key="1">
    <citation type="submission" date="2018-02" db="EMBL/GenBank/DDBJ databases">
        <title>Whole genome sequencing of endophytic bacterium.</title>
        <authorList>
            <person name="Eedara R."/>
            <person name="Podile A.R."/>
        </authorList>
    </citation>
    <scope>NUCLEOTIDE SEQUENCE [LARGE SCALE GENOMIC DNA]</scope>
    <source>
        <strain evidence="6 7">RP1T</strain>
    </source>
</reference>
<feature type="coiled-coil region" evidence="4">
    <location>
        <begin position="646"/>
        <end position="673"/>
    </location>
</feature>
<evidence type="ECO:0000256" key="2">
    <source>
        <dbReference type="ARBA" id="ARBA00022612"/>
    </source>
</evidence>
<dbReference type="Proteomes" id="UP000237682">
    <property type="component" value="Unassembled WGS sequence"/>
</dbReference>
<dbReference type="AlphaFoldDB" id="A0A2S9Q810"/>
<keyword evidence="3" id="KW-0231">Viral genome packaging</keyword>
<evidence type="ECO:0000313" key="6">
    <source>
        <dbReference type="EMBL" id="PRH85492.1"/>
    </source>
</evidence>
<gene>
    <name evidence="6" type="ORF">C5L14_21120</name>
</gene>
<dbReference type="OrthoDB" id="1666403at2"/>
<accession>A0A2S9Q810</accession>
<dbReference type="EMBL" id="PUEJ01000008">
    <property type="protein sequence ID" value="PRH85492.1"/>
    <property type="molecule type" value="Genomic_DNA"/>
</dbReference>
<evidence type="ECO:0000256" key="1">
    <source>
        <dbReference type="ARBA" id="ARBA00004328"/>
    </source>
</evidence>
<name>A0A2S9Q810_9HYPH</name>